<accession>A0A3G9JHV2</accession>
<dbReference type="KEGG" id="pbk:Back11_58880"/>
<organism evidence="3 4">
    <name type="scientific">Paenibacillus baekrokdamisoli</name>
    <dbReference type="NCBI Taxonomy" id="1712516"/>
    <lineage>
        <taxon>Bacteria</taxon>
        <taxon>Bacillati</taxon>
        <taxon>Bacillota</taxon>
        <taxon>Bacilli</taxon>
        <taxon>Bacillales</taxon>
        <taxon>Paenibacillaceae</taxon>
        <taxon>Paenibacillus</taxon>
    </lineage>
</organism>
<reference evidence="3 4" key="1">
    <citation type="submission" date="2018-11" db="EMBL/GenBank/DDBJ databases">
        <title>Complete genome sequence of Paenibacillus baekrokdamisoli strain KCTC 33723.</title>
        <authorList>
            <person name="Kang S.W."/>
            <person name="Lee K.C."/>
            <person name="Kim K.K."/>
            <person name="Kim J.S."/>
            <person name="Kim D.S."/>
            <person name="Ko S.H."/>
            <person name="Yang S.H."/>
            <person name="Lee J.S."/>
        </authorList>
    </citation>
    <scope>NUCLEOTIDE SEQUENCE [LARGE SCALE GENOMIC DNA]</scope>
    <source>
        <strain evidence="3 4">KCTC 33723</strain>
    </source>
</reference>
<keyword evidence="2" id="KW-0732">Signal</keyword>
<protein>
    <submittedName>
        <fullName evidence="3">Uncharacterized protein</fullName>
    </submittedName>
</protein>
<gene>
    <name evidence="3" type="ORF">Back11_58880</name>
</gene>
<proteinExistence type="predicted"/>
<feature type="signal peptide" evidence="2">
    <location>
        <begin position="1"/>
        <end position="23"/>
    </location>
</feature>
<sequence length="52" mass="5626">MKKIIALLLALTLVMSMASVASAHSGRTDKHGGHKCSEKSKKKGLCTGYHYH</sequence>
<feature type="compositionally biased region" description="Basic and acidic residues" evidence="1">
    <location>
        <begin position="26"/>
        <end position="39"/>
    </location>
</feature>
<dbReference type="RefSeq" id="WP_125664827.1">
    <property type="nucleotide sequence ID" value="NZ_AP019308.1"/>
</dbReference>
<dbReference type="AlphaFoldDB" id="A0A3G9JHV2"/>
<dbReference type="Proteomes" id="UP000275368">
    <property type="component" value="Chromosome"/>
</dbReference>
<evidence type="ECO:0000313" key="3">
    <source>
        <dbReference type="EMBL" id="BBH24543.1"/>
    </source>
</evidence>
<feature type="chain" id="PRO_5043669020" evidence="2">
    <location>
        <begin position="24"/>
        <end position="52"/>
    </location>
</feature>
<keyword evidence="4" id="KW-1185">Reference proteome</keyword>
<name>A0A3G9JHV2_9BACL</name>
<evidence type="ECO:0000256" key="2">
    <source>
        <dbReference type="SAM" id="SignalP"/>
    </source>
</evidence>
<evidence type="ECO:0000256" key="1">
    <source>
        <dbReference type="SAM" id="MobiDB-lite"/>
    </source>
</evidence>
<dbReference type="InterPro" id="IPR047773">
    <property type="entry name" value="YHYH_dom_bact"/>
</dbReference>
<feature type="region of interest" description="Disordered" evidence="1">
    <location>
        <begin position="24"/>
        <end position="52"/>
    </location>
</feature>
<dbReference type="NCBIfam" id="NF033223">
    <property type="entry name" value="YHYH_alt"/>
    <property type="match status" value="1"/>
</dbReference>
<evidence type="ECO:0000313" key="4">
    <source>
        <dbReference type="Proteomes" id="UP000275368"/>
    </source>
</evidence>
<dbReference type="EMBL" id="AP019308">
    <property type="protein sequence ID" value="BBH24543.1"/>
    <property type="molecule type" value="Genomic_DNA"/>
</dbReference>